<reference evidence="2" key="1">
    <citation type="submission" date="2022-08" db="UniProtKB">
        <authorList>
            <consortium name="EnsemblMetazoa"/>
        </authorList>
    </citation>
    <scope>IDENTIFICATION</scope>
</reference>
<name>A0A8W7PK51_ANOCL</name>
<accession>A0A8W7PK51</accession>
<proteinExistence type="predicted"/>
<evidence type="ECO:0000313" key="2">
    <source>
        <dbReference type="EnsemblMetazoa" id="ACOM032850-PA.1"/>
    </source>
</evidence>
<feature type="region of interest" description="Disordered" evidence="1">
    <location>
        <begin position="43"/>
        <end position="70"/>
    </location>
</feature>
<dbReference type="VEuPathDB" id="VectorBase:ACON2_031234"/>
<organism evidence="2">
    <name type="scientific">Anopheles coluzzii</name>
    <name type="common">African malaria mosquito</name>
    <dbReference type="NCBI Taxonomy" id="1518534"/>
    <lineage>
        <taxon>Eukaryota</taxon>
        <taxon>Metazoa</taxon>
        <taxon>Ecdysozoa</taxon>
        <taxon>Arthropoda</taxon>
        <taxon>Hexapoda</taxon>
        <taxon>Insecta</taxon>
        <taxon>Pterygota</taxon>
        <taxon>Neoptera</taxon>
        <taxon>Endopterygota</taxon>
        <taxon>Diptera</taxon>
        <taxon>Nematocera</taxon>
        <taxon>Culicoidea</taxon>
        <taxon>Culicidae</taxon>
        <taxon>Anophelinae</taxon>
        <taxon>Anopheles</taxon>
    </lineage>
</organism>
<protein>
    <submittedName>
        <fullName evidence="2">Uncharacterized protein</fullName>
    </submittedName>
</protein>
<sequence>MCITTELMIQSLIQSGVSNAASLTPEQIREQYLRTQHAEPSMPNIRFTAPAPTHQQQQQQSDEGDASLSSSKDGLLTKLYQENQDKKAKIAELEGMIGQAKPFDATHVKALVQPFSGDDLMDIHTWLAKLEDTFRVLKVGKTEQLVAACGLLTGTAEVFRRITTLKDYDDFRTKLVEEFRYNKLTDETIVKELRKHTLKDNNVHRNSSSKAIISQATAVYVAYVRTVRATACGKVCVRAPMPRCWWCKSTTNYAPAPQIRLFVKGAQCNISHKTTSHRWFIGQAI</sequence>
<dbReference type="EnsemblMetazoa" id="ACOM032850-RA">
    <property type="protein sequence ID" value="ACOM032850-PA.1"/>
    <property type="gene ID" value="ACOM032850"/>
</dbReference>
<dbReference type="AlphaFoldDB" id="A0A8W7PK51"/>
<dbReference type="Proteomes" id="UP000075882">
    <property type="component" value="Unassembled WGS sequence"/>
</dbReference>
<evidence type="ECO:0000256" key="1">
    <source>
        <dbReference type="SAM" id="MobiDB-lite"/>
    </source>
</evidence>